<feature type="transmembrane region" description="Helical" evidence="9">
    <location>
        <begin position="170"/>
        <end position="189"/>
    </location>
</feature>
<organism evidence="10 11">
    <name type="scientific">Arthrobacter livingstonensis</name>
    <dbReference type="NCBI Taxonomy" id="670078"/>
    <lineage>
        <taxon>Bacteria</taxon>
        <taxon>Bacillati</taxon>
        <taxon>Actinomycetota</taxon>
        <taxon>Actinomycetes</taxon>
        <taxon>Micrococcales</taxon>
        <taxon>Micrococcaceae</taxon>
        <taxon>Arthrobacter</taxon>
    </lineage>
</organism>
<feature type="transmembrane region" description="Helical" evidence="9">
    <location>
        <begin position="286"/>
        <end position="302"/>
    </location>
</feature>
<evidence type="ECO:0000256" key="8">
    <source>
        <dbReference type="SAM" id="MobiDB-lite"/>
    </source>
</evidence>
<keyword evidence="3" id="KW-0813">Transport</keyword>
<reference evidence="10 11" key="1">
    <citation type="submission" date="2018-05" db="EMBL/GenBank/DDBJ databases">
        <title>Genetic diversity of glacier-inhabiting Cryobacterium bacteria in China and description of Cryobacterium mengkeensis sp. nov. and Arthrobacter glacialis sp. nov.</title>
        <authorList>
            <person name="Liu Q."/>
            <person name="Xin Y.-H."/>
        </authorList>
    </citation>
    <scope>NUCLEOTIDE SEQUENCE [LARGE SCALE GENOMIC DNA]</scope>
    <source>
        <strain evidence="10 11">LI2</strain>
    </source>
</reference>
<feature type="transmembrane region" description="Helical" evidence="9">
    <location>
        <begin position="29"/>
        <end position="47"/>
    </location>
</feature>
<gene>
    <name evidence="10" type="ORF">CVV68_06395</name>
</gene>
<comment type="caution">
    <text evidence="10">The sequence shown here is derived from an EMBL/GenBank/DDBJ whole genome shotgun (WGS) entry which is preliminary data.</text>
</comment>
<dbReference type="PANTHER" id="PTHR21716:SF53">
    <property type="entry name" value="PERMEASE PERM-RELATED"/>
    <property type="match status" value="1"/>
</dbReference>
<evidence type="ECO:0000256" key="9">
    <source>
        <dbReference type="SAM" id="Phobius"/>
    </source>
</evidence>
<keyword evidence="11" id="KW-1185">Reference proteome</keyword>
<name>A0A2V5LA47_9MICC</name>
<comment type="similarity">
    <text evidence="2">Belongs to the autoinducer-2 exporter (AI-2E) (TC 2.A.86) family.</text>
</comment>
<accession>A0A2V5LA47</accession>
<evidence type="ECO:0000256" key="2">
    <source>
        <dbReference type="ARBA" id="ARBA00009773"/>
    </source>
</evidence>
<feature type="transmembrane region" description="Helical" evidence="9">
    <location>
        <begin position="256"/>
        <end position="279"/>
    </location>
</feature>
<evidence type="ECO:0000313" key="10">
    <source>
        <dbReference type="EMBL" id="PYI68435.1"/>
    </source>
</evidence>
<dbReference type="GO" id="GO:0055085">
    <property type="term" value="P:transmembrane transport"/>
    <property type="evidence" value="ECO:0007669"/>
    <property type="project" value="TreeGrafter"/>
</dbReference>
<dbReference type="AlphaFoldDB" id="A0A2V5LA47"/>
<dbReference type="InterPro" id="IPR002549">
    <property type="entry name" value="AI-2E-like"/>
</dbReference>
<keyword evidence="7 9" id="KW-0472">Membrane</keyword>
<dbReference type="OrthoDB" id="9784366at2"/>
<dbReference type="Pfam" id="PF01594">
    <property type="entry name" value="AI-2E_transport"/>
    <property type="match status" value="1"/>
</dbReference>
<feature type="region of interest" description="Disordered" evidence="8">
    <location>
        <begin position="368"/>
        <end position="433"/>
    </location>
</feature>
<feature type="transmembrane region" description="Helical" evidence="9">
    <location>
        <begin position="229"/>
        <end position="250"/>
    </location>
</feature>
<dbReference type="RefSeq" id="WP_110500176.1">
    <property type="nucleotide sequence ID" value="NZ_QJVD01000005.1"/>
</dbReference>
<comment type="subcellular location">
    <subcellularLocation>
        <location evidence="1">Cell membrane</location>
        <topology evidence="1">Multi-pass membrane protein</topology>
    </subcellularLocation>
</comment>
<feature type="compositionally biased region" description="Pro residues" evidence="8">
    <location>
        <begin position="386"/>
        <end position="399"/>
    </location>
</feature>
<dbReference type="Proteomes" id="UP000247832">
    <property type="component" value="Unassembled WGS sequence"/>
</dbReference>
<keyword evidence="4" id="KW-1003">Cell membrane</keyword>
<evidence type="ECO:0000256" key="5">
    <source>
        <dbReference type="ARBA" id="ARBA00022692"/>
    </source>
</evidence>
<evidence type="ECO:0000256" key="4">
    <source>
        <dbReference type="ARBA" id="ARBA00022475"/>
    </source>
</evidence>
<evidence type="ECO:0000256" key="1">
    <source>
        <dbReference type="ARBA" id="ARBA00004651"/>
    </source>
</evidence>
<feature type="compositionally biased region" description="Low complexity" evidence="8">
    <location>
        <begin position="412"/>
        <end position="426"/>
    </location>
</feature>
<dbReference type="PANTHER" id="PTHR21716">
    <property type="entry name" value="TRANSMEMBRANE PROTEIN"/>
    <property type="match status" value="1"/>
</dbReference>
<feature type="transmembrane region" description="Helical" evidence="9">
    <location>
        <begin position="83"/>
        <end position="104"/>
    </location>
</feature>
<protein>
    <submittedName>
        <fullName evidence="10">AI-2E family transporter</fullName>
    </submittedName>
</protein>
<evidence type="ECO:0000256" key="3">
    <source>
        <dbReference type="ARBA" id="ARBA00022448"/>
    </source>
</evidence>
<dbReference type="GO" id="GO:0005886">
    <property type="term" value="C:plasma membrane"/>
    <property type="evidence" value="ECO:0007669"/>
    <property type="project" value="UniProtKB-SubCell"/>
</dbReference>
<sequence length="433" mass="44764">MTPMQQQPERPFQAGQSVVPFGMQVAGAWAWRVGLVLVVSAMLLWLLAQVSVLVIPLMVAALFGALLRPVVNKLRAIGLPQWLAVGGTLVGLIVVVFGGLFLVGRQMISGIADLSRQAVTGLIQIQDWLTSGPLGLSNDQIDKYLHEALDALQNNSSAILSSALGIGTGFGHFAIGLLLTVFILIFFLLEGENIWAFMVRFFPRRARPAIDGAGLRGWLSLGNYVRVQILVAAVDAVGIGAGAAIIQVPLALPLGVLVFVGSFIPVVGALVTGAVAVLLALVANGWVNALIMLGIVLLVQQLESHLLQPFIMGRAVSLHPVAVILAVAAGSSIAGILGALFAVPLLAVANSFIRYIAGRGWDNDPNLPDIYGLPHDPPAGTTPDGPLAPGPDAPGPDAAPVPGGTRARAMQEGAADGATEGTASSGPAVATQP</sequence>
<keyword evidence="6 9" id="KW-1133">Transmembrane helix</keyword>
<evidence type="ECO:0000313" key="11">
    <source>
        <dbReference type="Proteomes" id="UP000247832"/>
    </source>
</evidence>
<proteinExistence type="inferred from homology"/>
<evidence type="ECO:0000256" key="7">
    <source>
        <dbReference type="ARBA" id="ARBA00023136"/>
    </source>
</evidence>
<dbReference type="EMBL" id="QJVD01000005">
    <property type="protein sequence ID" value="PYI68435.1"/>
    <property type="molecule type" value="Genomic_DNA"/>
</dbReference>
<keyword evidence="5 9" id="KW-0812">Transmembrane</keyword>
<feature type="transmembrane region" description="Helical" evidence="9">
    <location>
        <begin position="322"/>
        <end position="349"/>
    </location>
</feature>
<evidence type="ECO:0000256" key="6">
    <source>
        <dbReference type="ARBA" id="ARBA00022989"/>
    </source>
</evidence>